<dbReference type="AlphaFoldDB" id="A0A9X3MUN6"/>
<dbReference type="GO" id="GO:0016810">
    <property type="term" value="F:hydrolase activity, acting on carbon-nitrogen (but not peptide) bonds"/>
    <property type="evidence" value="ECO:0007669"/>
    <property type="project" value="InterPro"/>
</dbReference>
<sequence length="193" mass="21363">MATPRVLDVLAERGLKATFFVVGRQLEHYRTLAARAAQDGHWIGNHTMTHPRPLGLREAGAADEIEDAQALLGELSRPEKLFRPSGAGGDLEPGLLNHTAVGTLIGGGYTCVLWNAVPRDWEDQDGWVDRALEQIEERDWTLLVLHDVQDASAARLEEFLDRAGDVTFRQDFPPDCVPIRDRKLVGPIRGLLA</sequence>
<evidence type="ECO:0000259" key="1">
    <source>
        <dbReference type="PROSITE" id="PS51677"/>
    </source>
</evidence>
<dbReference type="EMBL" id="JAPDOD010000022">
    <property type="protein sequence ID" value="MDA0163039.1"/>
    <property type="molecule type" value="Genomic_DNA"/>
</dbReference>
<dbReference type="Pfam" id="PF01522">
    <property type="entry name" value="Polysacc_deac_1"/>
    <property type="match status" value="1"/>
</dbReference>
<dbReference type="PANTHER" id="PTHR10587">
    <property type="entry name" value="GLYCOSYL TRANSFERASE-RELATED"/>
    <property type="match status" value="1"/>
</dbReference>
<dbReference type="RefSeq" id="WP_270042280.1">
    <property type="nucleotide sequence ID" value="NZ_JAPDOD010000022.1"/>
</dbReference>
<dbReference type="CDD" id="cd10917">
    <property type="entry name" value="CE4_NodB_like_6s_7s"/>
    <property type="match status" value="1"/>
</dbReference>
<reference evidence="2" key="1">
    <citation type="submission" date="2022-10" db="EMBL/GenBank/DDBJ databases">
        <title>The WGS of Solirubrobacter ginsenosidimutans DSM 21036.</title>
        <authorList>
            <person name="Jiang Z."/>
        </authorList>
    </citation>
    <scope>NUCLEOTIDE SEQUENCE</scope>
    <source>
        <strain evidence="2">DSM 21036</strain>
    </source>
</reference>
<evidence type="ECO:0000313" key="3">
    <source>
        <dbReference type="Proteomes" id="UP001149140"/>
    </source>
</evidence>
<feature type="domain" description="NodB homology" evidence="1">
    <location>
        <begin position="1"/>
        <end position="171"/>
    </location>
</feature>
<dbReference type="InterPro" id="IPR002509">
    <property type="entry name" value="NODB_dom"/>
</dbReference>
<gene>
    <name evidence="2" type="ORF">OM076_22390</name>
</gene>
<dbReference type="SUPFAM" id="SSF88713">
    <property type="entry name" value="Glycoside hydrolase/deacetylase"/>
    <property type="match status" value="1"/>
</dbReference>
<dbReference type="Gene3D" id="3.20.20.370">
    <property type="entry name" value="Glycoside hydrolase/deacetylase"/>
    <property type="match status" value="1"/>
</dbReference>
<dbReference type="PROSITE" id="PS51677">
    <property type="entry name" value="NODB"/>
    <property type="match status" value="1"/>
</dbReference>
<organism evidence="2 3">
    <name type="scientific">Solirubrobacter ginsenosidimutans</name>
    <dbReference type="NCBI Taxonomy" id="490573"/>
    <lineage>
        <taxon>Bacteria</taxon>
        <taxon>Bacillati</taxon>
        <taxon>Actinomycetota</taxon>
        <taxon>Thermoleophilia</taxon>
        <taxon>Solirubrobacterales</taxon>
        <taxon>Solirubrobacteraceae</taxon>
        <taxon>Solirubrobacter</taxon>
    </lineage>
</organism>
<proteinExistence type="predicted"/>
<dbReference type="Proteomes" id="UP001149140">
    <property type="component" value="Unassembled WGS sequence"/>
</dbReference>
<dbReference type="InterPro" id="IPR011330">
    <property type="entry name" value="Glyco_hydro/deAcase_b/a-brl"/>
</dbReference>
<evidence type="ECO:0000313" key="2">
    <source>
        <dbReference type="EMBL" id="MDA0163039.1"/>
    </source>
</evidence>
<accession>A0A9X3MUN6</accession>
<name>A0A9X3MUN6_9ACTN</name>
<dbReference type="GO" id="GO:0005975">
    <property type="term" value="P:carbohydrate metabolic process"/>
    <property type="evidence" value="ECO:0007669"/>
    <property type="project" value="InterPro"/>
</dbReference>
<protein>
    <submittedName>
        <fullName evidence="2">Polysaccharide deacetylase family protein</fullName>
    </submittedName>
</protein>
<comment type="caution">
    <text evidence="2">The sequence shown here is derived from an EMBL/GenBank/DDBJ whole genome shotgun (WGS) entry which is preliminary data.</text>
</comment>
<keyword evidence="3" id="KW-1185">Reference proteome</keyword>
<dbReference type="InterPro" id="IPR050248">
    <property type="entry name" value="Polysacc_deacetylase_ArnD"/>
</dbReference>